<dbReference type="GO" id="GO:0003712">
    <property type="term" value="F:transcription coregulator activity"/>
    <property type="evidence" value="ECO:0007669"/>
    <property type="project" value="InterPro"/>
</dbReference>
<keyword evidence="7" id="KW-1185">Reference proteome</keyword>
<keyword evidence="3 6" id="KW-0805">Transcription regulation</keyword>
<dbReference type="RefSeq" id="XP_029650075.1">
    <property type="nucleotide sequence ID" value="XM_029794215.2"/>
</dbReference>
<evidence type="ECO:0000256" key="4">
    <source>
        <dbReference type="ARBA" id="ARBA00023163"/>
    </source>
</evidence>
<evidence type="ECO:0000256" key="2">
    <source>
        <dbReference type="ARBA" id="ARBA00005635"/>
    </source>
</evidence>
<keyword evidence="6" id="KW-0010">Activator</keyword>
<accession>A0A6P7TJ40</accession>
<evidence type="ECO:0000313" key="7">
    <source>
        <dbReference type="Proteomes" id="UP000515154"/>
    </source>
</evidence>
<keyword evidence="5 6" id="KW-0539">Nucleus</keyword>
<dbReference type="AlphaFoldDB" id="A0A6P7TJ40"/>
<proteinExistence type="inferred from homology"/>
<dbReference type="GO" id="GO:0006357">
    <property type="term" value="P:regulation of transcription by RNA polymerase II"/>
    <property type="evidence" value="ECO:0007669"/>
    <property type="project" value="InterPro"/>
</dbReference>
<comment type="subcellular location">
    <subcellularLocation>
        <location evidence="1 6">Nucleus</location>
    </subcellularLocation>
</comment>
<organism evidence="7 8">
    <name type="scientific">Octopus sinensis</name>
    <name type="common">East Asian common octopus</name>
    <dbReference type="NCBI Taxonomy" id="2607531"/>
    <lineage>
        <taxon>Eukaryota</taxon>
        <taxon>Metazoa</taxon>
        <taxon>Spiralia</taxon>
        <taxon>Lophotrochozoa</taxon>
        <taxon>Mollusca</taxon>
        <taxon>Cephalopoda</taxon>
        <taxon>Coleoidea</taxon>
        <taxon>Octopodiformes</taxon>
        <taxon>Octopoda</taxon>
        <taxon>Incirrata</taxon>
        <taxon>Octopodidae</taxon>
        <taxon>Octopus</taxon>
    </lineage>
</organism>
<dbReference type="GO" id="GO:0016592">
    <property type="term" value="C:mediator complex"/>
    <property type="evidence" value="ECO:0007669"/>
    <property type="project" value="InterPro"/>
</dbReference>
<keyword evidence="4 6" id="KW-0804">Transcription</keyword>
<name>A0A6P7TJ40_9MOLL</name>
<evidence type="ECO:0000313" key="8">
    <source>
        <dbReference type="RefSeq" id="XP_029650075.1"/>
    </source>
</evidence>
<sequence>MATGEVSVSVESIIEQQIQEVSLDGQELCLPPLSMSENLTKLAHKIDFYRDESEEKGKPTSEGEKETDEKVLAPFQPSLWPWDSVRNKLKIALTEISVLNDVVNIAKERRYMILDHVVGESNESRVAVQLLAKKRSLVSAAAVLVEGTERLKKSQQETSARTQSDFHIELLKLRHNWRLKKVGNTILGDFSYKSVGSRYWQSGTFEVVKSTKEMDNIDSISGTPKSCLEVIIPSELEGVAYVKIEVKTFPELSDLTSVALKMPSGLCPVPSDTYWHQKLEVAQNVLFCKELFSQLAREAVQLKSQVPHMVVGNQIITNIFPGVQLSIVLCHYNDKDKRVTSLKVDHNHVLEHSLHQLLREAHYKTINHPPPHPVTVTLGLSKRRRLAGPHGYSRQDLTEMTENETLLEQIIQQTKHAVLRKRVMETVDRMAIHVPDPQISTHWSCLNSSLESSVKINITSLGYEINRTSLVLEIGTDTIKAISRDGRVSILSFEPKELEDLLMWQIAFHHLAIIVFLSKLMGWQILSSSNCVGVGQMEPLGTASSITLGSPKGDKLVCIRSGAATGQHVYIQSLPHSYDSSVVTDPKWKNLEGSFQEVNLDKLVGRSFIIKIEFLMATLMS</sequence>
<comment type="subunit">
    <text evidence="6">Component of the Mediator complex.</text>
</comment>
<evidence type="ECO:0000256" key="1">
    <source>
        <dbReference type="ARBA" id="ARBA00004123"/>
    </source>
</evidence>
<dbReference type="InterPro" id="IPR019313">
    <property type="entry name" value="Mediator_Med17"/>
</dbReference>
<protein>
    <recommendedName>
        <fullName evidence="6">Mediator of RNA polymerase II transcription subunit 17</fullName>
    </recommendedName>
    <alternativeName>
        <fullName evidence="6">Mediator complex subunit 17</fullName>
    </alternativeName>
</protein>
<evidence type="ECO:0000256" key="5">
    <source>
        <dbReference type="ARBA" id="ARBA00023242"/>
    </source>
</evidence>
<reference evidence="8" key="1">
    <citation type="submission" date="2025-08" db="UniProtKB">
        <authorList>
            <consortium name="RefSeq"/>
        </authorList>
    </citation>
    <scope>IDENTIFICATION</scope>
</reference>
<dbReference type="GO" id="GO:0070847">
    <property type="term" value="C:core mediator complex"/>
    <property type="evidence" value="ECO:0007669"/>
    <property type="project" value="TreeGrafter"/>
</dbReference>
<dbReference type="Pfam" id="PF10156">
    <property type="entry name" value="Med17"/>
    <property type="match status" value="1"/>
</dbReference>
<gene>
    <name evidence="8" type="primary">LOC115223575</name>
    <name evidence="6" type="synonym">MED17</name>
</gene>
<dbReference type="PANTHER" id="PTHR13114:SF7">
    <property type="entry name" value="MEDIATOR OF RNA POLYMERASE II TRANSCRIPTION SUBUNIT 17"/>
    <property type="match status" value="1"/>
</dbReference>
<evidence type="ECO:0000256" key="6">
    <source>
        <dbReference type="RuleBase" id="RU364140"/>
    </source>
</evidence>
<dbReference type="Proteomes" id="UP000515154">
    <property type="component" value="Linkage group LG23"/>
</dbReference>
<dbReference type="KEGG" id="osn:115223575"/>
<evidence type="ECO:0000256" key="3">
    <source>
        <dbReference type="ARBA" id="ARBA00023015"/>
    </source>
</evidence>
<dbReference type="PANTHER" id="PTHR13114">
    <property type="entry name" value="MEDIATOR OF RNA POLYMERASE II TRANSCRIPTION SUBUNIT 17"/>
    <property type="match status" value="1"/>
</dbReference>
<comment type="function">
    <text evidence="6">Component of the Mediator complex, a coactivator involved in the regulated transcription of nearly all RNA polymerase II-dependent genes. Mediator functions as a bridge to convey information from gene-specific regulatory proteins to the basal RNA polymerase II transcription machinery. Mediator is recruited to promoters by direct interactions with regulatory proteins and serves as a scaffold for the assembly of a functional preinitiation complex with RNA polymerase II and the general transcription factors.</text>
</comment>
<comment type="similarity">
    <text evidence="2 6">Belongs to the Mediator complex subunit 17 family.</text>
</comment>